<keyword evidence="2" id="KW-1185">Reference proteome</keyword>
<name>A0ABZ0RVK4_9BACI</name>
<dbReference type="RefSeq" id="WP_319836013.1">
    <property type="nucleotide sequence ID" value="NZ_CP137624.1"/>
</dbReference>
<sequence length="61" mass="6880">MTRLQALIASIEQATQLLDTAVEQQRAMLTLQFSQKITTAYQKVSLAEKQIQVKNTRSPNC</sequence>
<evidence type="ECO:0000313" key="2">
    <source>
        <dbReference type="Proteomes" id="UP001322664"/>
    </source>
</evidence>
<gene>
    <name evidence="1" type="ORF">R6U77_13420</name>
</gene>
<reference evidence="1 2" key="1">
    <citation type="submission" date="2023-09" db="EMBL/GenBank/DDBJ databases">
        <authorList>
            <person name="Page C.A."/>
            <person name="Perez-Diaz I.M."/>
        </authorList>
    </citation>
    <scope>NUCLEOTIDE SEQUENCE [LARGE SCALE GENOMIC DNA]</scope>
    <source>
        <strain evidence="1 2">Ll15</strain>
    </source>
</reference>
<proteinExistence type="predicted"/>
<dbReference type="Proteomes" id="UP001322664">
    <property type="component" value="Chromosome"/>
</dbReference>
<protein>
    <submittedName>
        <fullName evidence="1">Uncharacterized protein</fullName>
    </submittedName>
</protein>
<organism evidence="1 2">
    <name type="scientific">Lysinibacillus louembei</name>
    <dbReference type="NCBI Taxonomy" id="1470088"/>
    <lineage>
        <taxon>Bacteria</taxon>
        <taxon>Bacillati</taxon>
        <taxon>Bacillota</taxon>
        <taxon>Bacilli</taxon>
        <taxon>Bacillales</taxon>
        <taxon>Bacillaceae</taxon>
        <taxon>Lysinibacillus</taxon>
    </lineage>
</organism>
<accession>A0ABZ0RVK4</accession>
<evidence type="ECO:0000313" key="1">
    <source>
        <dbReference type="EMBL" id="WPK10880.1"/>
    </source>
</evidence>
<dbReference type="EMBL" id="CP137624">
    <property type="protein sequence ID" value="WPK10880.1"/>
    <property type="molecule type" value="Genomic_DNA"/>
</dbReference>